<sequence>MRVGLDRALYWTNGGSGPRSRPSERAGVDPSDFGGMGVCRSGPRRRSGRAGRTEERSGVRPRDREDWNESGGPTGWT</sequence>
<organism evidence="2 3">
    <name type="scientific">Trichonephila inaurata madagascariensis</name>
    <dbReference type="NCBI Taxonomy" id="2747483"/>
    <lineage>
        <taxon>Eukaryota</taxon>
        <taxon>Metazoa</taxon>
        <taxon>Ecdysozoa</taxon>
        <taxon>Arthropoda</taxon>
        <taxon>Chelicerata</taxon>
        <taxon>Arachnida</taxon>
        <taxon>Araneae</taxon>
        <taxon>Araneomorphae</taxon>
        <taxon>Entelegynae</taxon>
        <taxon>Araneoidea</taxon>
        <taxon>Nephilidae</taxon>
        <taxon>Trichonephila</taxon>
        <taxon>Trichonephila inaurata</taxon>
    </lineage>
</organism>
<dbReference type="Proteomes" id="UP000886998">
    <property type="component" value="Unassembled WGS sequence"/>
</dbReference>
<dbReference type="EMBL" id="BMAV01022258">
    <property type="protein sequence ID" value="GFY76976.1"/>
    <property type="molecule type" value="Genomic_DNA"/>
</dbReference>
<accession>A0A8X6YPU6</accession>
<dbReference type="AlphaFoldDB" id="A0A8X6YPU6"/>
<proteinExistence type="predicted"/>
<feature type="compositionally biased region" description="Basic and acidic residues" evidence="1">
    <location>
        <begin position="51"/>
        <end position="67"/>
    </location>
</feature>
<comment type="caution">
    <text evidence="2">The sequence shown here is derived from an EMBL/GenBank/DDBJ whole genome shotgun (WGS) entry which is preliminary data.</text>
</comment>
<evidence type="ECO:0000313" key="2">
    <source>
        <dbReference type="EMBL" id="GFY76976.1"/>
    </source>
</evidence>
<reference evidence="2" key="1">
    <citation type="submission" date="2020-08" db="EMBL/GenBank/DDBJ databases">
        <title>Multicomponent nature underlies the extraordinary mechanical properties of spider dragline silk.</title>
        <authorList>
            <person name="Kono N."/>
            <person name="Nakamura H."/>
            <person name="Mori M."/>
            <person name="Yoshida Y."/>
            <person name="Ohtoshi R."/>
            <person name="Malay A.D."/>
            <person name="Moran D.A.P."/>
            <person name="Tomita M."/>
            <person name="Numata K."/>
            <person name="Arakawa K."/>
        </authorList>
    </citation>
    <scope>NUCLEOTIDE SEQUENCE</scope>
</reference>
<keyword evidence="3" id="KW-1185">Reference proteome</keyword>
<protein>
    <submittedName>
        <fullName evidence="2">Uncharacterized protein</fullName>
    </submittedName>
</protein>
<evidence type="ECO:0000256" key="1">
    <source>
        <dbReference type="SAM" id="MobiDB-lite"/>
    </source>
</evidence>
<name>A0A8X6YPU6_9ARAC</name>
<gene>
    <name evidence="2" type="ORF">TNIN_350321</name>
</gene>
<evidence type="ECO:0000313" key="3">
    <source>
        <dbReference type="Proteomes" id="UP000886998"/>
    </source>
</evidence>
<feature type="region of interest" description="Disordered" evidence="1">
    <location>
        <begin position="1"/>
        <end position="77"/>
    </location>
</feature>